<organism evidence="2 3">
    <name type="scientific">Duganella dendranthematis</name>
    <dbReference type="NCBI Taxonomy" id="2728021"/>
    <lineage>
        <taxon>Bacteria</taxon>
        <taxon>Pseudomonadati</taxon>
        <taxon>Pseudomonadota</taxon>
        <taxon>Betaproteobacteria</taxon>
        <taxon>Burkholderiales</taxon>
        <taxon>Oxalobacteraceae</taxon>
        <taxon>Telluria group</taxon>
        <taxon>Duganella</taxon>
    </lineage>
</organism>
<accession>A0ABX6M8I3</accession>
<feature type="signal peptide" evidence="1">
    <location>
        <begin position="1"/>
        <end position="20"/>
    </location>
</feature>
<feature type="chain" id="PRO_5045855334" description="C-type lysozyme inhibitor domain-containing protein" evidence="1">
    <location>
        <begin position="21"/>
        <end position="100"/>
    </location>
</feature>
<evidence type="ECO:0000313" key="2">
    <source>
        <dbReference type="EMBL" id="QJD89132.1"/>
    </source>
</evidence>
<name>A0ABX6M8I3_9BURK</name>
<evidence type="ECO:0008006" key="4">
    <source>
        <dbReference type="Google" id="ProtNLM"/>
    </source>
</evidence>
<reference evidence="2 3" key="1">
    <citation type="submission" date="2020-04" db="EMBL/GenBank/DDBJ databases">
        <title>Genome sequencing of novel species.</title>
        <authorList>
            <person name="Heo J."/>
            <person name="Kim S.-J."/>
            <person name="Kim J.-S."/>
            <person name="Hong S.-B."/>
            <person name="Kwon S.-W."/>
        </authorList>
    </citation>
    <scope>NUCLEOTIDE SEQUENCE [LARGE SCALE GENOMIC DNA]</scope>
    <source>
        <strain evidence="2 3">AF9R3</strain>
    </source>
</reference>
<evidence type="ECO:0000313" key="3">
    <source>
        <dbReference type="Proteomes" id="UP000503117"/>
    </source>
</evidence>
<evidence type="ECO:0000256" key="1">
    <source>
        <dbReference type="SAM" id="SignalP"/>
    </source>
</evidence>
<protein>
    <recommendedName>
        <fullName evidence="4">C-type lysozyme inhibitor domain-containing protein</fullName>
    </recommendedName>
</protein>
<gene>
    <name evidence="2" type="ORF">HH213_02765</name>
</gene>
<dbReference type="RefSeq" id="WP_169110621.1">
    <property type="nucleotide sequence ID" value="NZ_CP051684.1"/>
</dbReference>
<dbReference type="EMBL" id="CP051684">
    <property type="protein sequence ID" value="QJD89132.1"/>
    <property type="molecule type" value="Genomic_DNA"/>
</dbReference>
<keyword evidence="3" id="KW-1185">Reference proteome</keyword>
<proteinExistence type="predicted"/>
<dbReference type="Proteomes" id="UP000503117">
    <property type="component" value="Chromosome"/>
</dbReference>
<sequence length="100" mass="10808">MKLAAFLTTTVTALVLPASAQNQTQLASTRAVYECSSSGCVVSCKNATGVWVELDHAINYVYMDSYVSGNTKFTFEDGSRGVRTYMLSPANLPCKVDGQR</sequence>
<keyword evidence="1" id="KW-0732">Signal</keyword>